<dbReference type="EMBL" id="QEXV01000001">
    <property type="protein sequence ID" value="PWE18519.1"/>
    <property type="molecule type" value="Genomic_DNA"/>
</dbReference>
<keyword evidence="2" id="KW-1185">Reference proteome</keyword>
<proteinExistence type="predicted"/>
<dbReference type="RefSeq" id="WP_109251794.1">
    <property type="nucleotide sequence ID" value="NZ_QEXV01000001.1"/>
</dbReference>
<dbReference type="OrthoDB" id="8481288at2"/>
<comment type="caution">
    <text evidence="1">The sequence shown here is derived from an EMBL/GenBank/DDBJ whole genome shotgun (WGS) entry which is preliminary data.</text>
</comment>
<reference evidence="2" key="1">
    <citation type="submission" date="2018-05" db="EMBL/GenBank/DDBJ databases">
        <authorList>
            <person name="Liu B.-T."/>
        </authorList>
    </citation>
    <scope>NUCLEOTIDE SEQUENCE [LARGE SCALE GENOMIC DNA]</scope>
    <source>
        <strain evidence="2">WD6-1</strain>
    </source>
</reference>
<sequence>MAEQPTRDDIVRLFGSLADHTVVEILALEPSLGDLEAAALQLDEEDDVLGEARRPLSGVAGRIYDLLQNAGAAPPDRERE</sequence>
<evidence type="ECO:0000313" key="2">
    <source>
        <dbReference type="Proteomes" id="UP000245168"/>
    </source>
</evidence>
<dbReference type="Proteomes" id="UP000245168">
    <property type="component" value="Unassembled WGS sequence"/>
</dbReference>
<dbReference type="AlphaFoldDB" id="A0A2U2BX16"/>
<accession>A0A2U2BX16</accession>
<gene>
    <name evidence="1" type="ORF">DDZ18_02625</name>
</gene>
<organism evidence="1 2">
    <name type="scientific">Marinicauda salina</name>
    <dbReference type="NCBI Taxonomy" id="2135793"/>
    <lineage>
        <taxon>Bacteria</taxon>
        <taxon>Pseudomonadati</taxon>
        <taxon>Pseudomonadota</taxon>
        <taxon>Alphaproteobacteria</taxon>
        <taxon>Maricaulales</taxon>
        <taxon>Maricaulaceae</taxon>
        <taxon>Marinicauda</taxon>
    </lineage>
</organism>
<name>A0A2U2BX16_9PROT</name>
<evidence type="ECO:0000313" key="1">
    <source>
        <dbReference type="EMBL" id="PWE18519.1"/>
    </source>
</evidence>
<protein>
    <submittedName>
        <fullName evidence="1">Uncharacterized protein</fullName>
    </submittedName>
</protein>